<evidence type="ECO:0008006" key="7">
    <source>
        <dbReference type="Google" id="ProtNLM"/>
    </source>
</evidence>
<dbReference type="GO" id="GO:0003676">
    <property type="term" value="F:nucleic acid binding"/>
    <property type="evidence" value="ECO:0007669"/>
    <property type="project" value="InterPro"/>
</dbReference>
<dbReference type="Proteomes" id="UP000253915">
    <property type="component" value="Unassembled WGS sequence"/>
</dbReference>
<evidence type="ECO:0000313" key="1">
    <source>
        <dbReference type="EMBL" id="RDB80600.1"/>
    </source>
</evidence>
<dbReference type="InterPro" id="IPR036397">
    <property type="entry name" value="RNaseH_sf"/>
</dbReference>
<dbReference type="Proteomes" id="UP000253752">
    <property type="component" value="Unassembled WGS sequence"/>
</dbReference>
<dbReference type="EMBL" id="PPUQ01000032">
    <property type="protein sequence ID" value="RDC34054.1"/>
    <property type="molecule type" value="Genomic_DNA"/>
</dbReference>
<sequence length="84" mass="9214">MNLRNVESYQIGLDIGTGSVGWAVLDGEGNLCRFKGEPTWGSRVFPTANTTHRSGMVQYGMKTRHAPTIESGHGLVFAFMVLEQ</sequence>
<dbReference type="EMBL" id="PPTX01000005">
    <property type="protein sequence ID" value="RDB80600.1"/>
    <property type="molecule type" value="Genomic_DNA"/>
</dbReference>
<evidence type="ECO:0000313" key="2">
    <source>
        <dbReference type="EMBL" id="RDB84866.1"/>
    </source>
</evidence>
<accession>A0A369NPE4</accession>
<dbReference type="Gene3D" id="3.30.420.10">
    <property type="entry name" value="Ribonuclease H-like superfamily/Ribonuclease H"/>
    <property type="match status" value="1"/>
</dbReference>
<dbReference type="AlphaFoldDB" id="A0A369NPE4"/>
<evidence type="ECO:0000313" key="4">
    <source>
        <dbReference type="Proteomes" id="UP000253752"/>
    </source>
</evidence>
<protein>
    <recommendedName>
        <fullName evidence="7">Type II CRISPR RNA-guided endonuclease Cas9</fullName>
    </recommendedName>
</protein>
<name>A0A369NPE4_EGGLN</name>
<gene>
    <name evidence="3" type="ORF">C1853_14955</name>
    <name evidence="2" type="ORF">C1871_08970</name>
    <name evidence="1" type="ORF">C1872_05190</name>
</gene>
<dbReference type="RefSeq" id="WP_015761026.1">
    <property type="nucleotide sequence ID" value="NZ_AP031442.1"/>
</dbReference>
<evidence type="ECO:0000313" key="5">
    <source>
        <dbReference type="Proteomes" id="UP000253857"/>
    </source>
</evidence>
<comment type="caution">
    <text evidence="2">The sequence shown here is derived from an EMBL/GenBank/DDBJ whole genome shotgun (WGS) entry which is preliminary data.</text>
</comment>
<evidence type="ECO:0000313" key="3">
    <source>
        <dbReference type="EMBL" id="RDC34054.1"/>
    </source>
</evidence>
<dbReference type="EMBL" id="PPTY01000014">
    <property type="protein sequence ID" value="RDB84866.1"/>
    <property type="molecule type" value="Genomic_DNA"/>
</dbReference>
<proteinExistence type="predicted"/>
<reference evidence="4 5" key="1">
    <citation type="journal article" date="2018" name="Elife">
        <title>Discovery and characterization of a prevalent human gut bacterial enzyme sufficient for the inactivation of a family of plant toxins.</title>
        <authorList>
            <person name="Koppel N."/>
            <person name="Bisanz J.E."/>
            <person name="Pandelia M.E."/>
            <person name="Turnbaugh P.J."/>
            <person name="Balskus E.P."/>
        </authorList>
    </citation>
    <scope>NUCLEOTIDE SEQUENCE [LARGE SCALE GENOMIC DNA]</scope>
    <source>
        <strain evidence="3 6">16A</strain>
        <strain evidence="2 5">FAA1-1-60AUCSF</strain>
        <strain evidence="1 4">MR1 #12</strain>
    </source>
</reference>
<evidence type="ECO:0000313" key="6">
    <source>
        <dbReference type="Proteomes" id="UP000253915"/>
    </source>
</evidence>
<organism evidence="2 5">
    <name type="scientific">Eggerthella lenta</name>
    <name type="common">Eubacterium lentum</name>
    <dbReference type="NCBI Taxonomy" id="84112"/>
    <lineage>
        <taxon>Bacteria</taxon>
        <taxon>Bacillati</taxon>
        <taxon>Actinomycetota</taxon>
        <taxon>Coriobacteriia</taxon>
        <taxon>Eggerthellales</taxon>
        <taxon>Eggerthellaceae</taxon>
        <taxon>Eggerthella</taxon>
    </lineage>
</organism>
<dbReference type="Proteomes" id="UP000253857">
    <property type="component" value="Unassembled WGS sequence"/>
</dbReference>